<comment type="caution">
    <text evidence="7">The sequence shown here is derived from an EMBL/GenBank/DDBJ whole genome shotgun (WGS) entry which is preliminary data.</text>
</comment>
<evidence type="ECO:0000259" key="6">
    <source>
        <dbReference type="Pfam" id="PF04932"/>
    </source>
</evidence>
<feature type="domain" description="O-antigen ligase-related" evidence="6">
    <location>
        <begin position="220"/>
        <end position="391"/>
    </location>
</feature>
<dbReference type="GO" id="GO:0016020">
    <property type="term" value="C:membrane"/>
    <property type="evidence" value="ECO:0007669"/>
    <property type="project" value="UniProtKB-SubCell"/>
</dbReference>
<protein>
    <recommendedName>
        <fullName evidence="6">O-antigen ligase-related domain-containing protein</fullName>
    </recommendedName>
</protein>
<feature type="transmembrane region" description="Helical" evidence="5">
    <location>
        <begin position="215"/>
        <end position="231"/>
    </location>
</feature>
<dbReference type="SUPFAM" id="SSF48452">
    <property type="entry name" value="TPR-like"/>
    <property type="match status" value="1"/>
</dbReference>
<evidence type="ECO:0000256" key="3">
    <source>
        <dbReference type="ARBA" id="ARBA00022989"/>
    </source>
</evidence>
<feature type="transmembrane region" description="Helical" evidence="5">
    <location>
        <begin position="263"/>
        <end position="285"/>
    </location>
</feature>
<sequence length="660" mass="73488">MDKLSKFIAKAIWFSYLALAVITPLIFSTKNSELFEVPKMHFVYFFAALILVLTLIKFTLEGKIAFPKNWVFLSLLVFVIFQIIPAFTSIDKFTSVAGYPSRLNGGLLSQFAYLVIFTCALINLDVAKAKKTLATLVLSALAVSLWGIPGHFGYDPSCYVLTGKLTSACWQKEFDPQVRIFSTMGQPNWLASYLVLVLPFSVYFVLIVKRLKLKIFFLATALILFTALIMTTSRAGLSGLLVGSVLLTLLLLLHSLKTLKQNFLWLGIFAAGLILITAFFGGFLFSRIQEALLKNQKTINQPATNYQLPATSLGGTESGTIRLIVWKGAVEAFKHRPILGFGPETFAYSYYLFRPQEHNKTTEWNFFYNKAHNEFLNYLAGIGAVGTSLYFAFLVITLMAFYKLIRKSKEESAILLSAGFASVAGYQTSIFFGFSTVTSQLIFYLTIALVLIYANSQKLATFKLNFPSQAKYITSSLLVIIGIFCLAIPIRFFLADLLIARAKQGTSVNISQAVKDYESGVNIFPFKNPFYLADNAYAQAIYATGFEDKNVSQNFAERSSNLIQQSLNLAPNNLIVARRAANAFFILAEENNEYGQKALDVGRKLTELAPTDPQSYYTLAQIQAGVGKTDEAKKTLETALSLKADYLEAQELLKQLTFDN</sequence>
<accession>A0A1F5HXP3</accession>
<evidence type="ECO:0000313" key="7">
    <source>
        <dbReference type="EMBL" id="OGE08952.1"/>
    </source>
</evidence>
<dbReference type="InterPro" id="IPR051533">
    <property type="entry name" value="WaaL-like"/>
</dbReference>
<dbReference type="PANTHER" id="PTHR37422:SF13">
    <property type="entry name" value="LIPOPOLYSACCHARIDE BIOSYNTHESIS PROTEIN PA4999-RELATED"/>
    <property type="match status" value="1"/>
</dbReference>
<evidence type="ECO:0000256" key="2">
    <source>
        <dbReference type="ARBA" id="ARBA00022692"/>
    </source>
</evidence>
<evidence type="ECO:0000256" key="4">
    <source>
        <dbReference type="ARBA" id="ARBA00023136"/>
    </source>
</evidence>
<feature type="transmembrane region" description="Helical" evidence="5">
    <location>
        <begin position="70"/>
        <end position="87"/>
    </location>
</feature>
<feature type="transmembrane region" description="Helical" evidence="5">
    <location>
        <begin position="133"/>
        <end position="154"/>
    </location>
</feature>
<keyword evidence="3 5" id="KW-1133">Transmembrane helix</keyword>
<feature type="transmembrane region" description="Helical" evidence="5">
    <location>
        <begin position="189"/>
        <end position="208"/>
    </location>
</feature>
<feature type="transmembrane region" description="Helical" evidence="5">
    <location>
        <begin position="107"/>
        <end position="126"/>
    </location>
</feature>
<feature type="transmembrane region" description="Helical" evidence="5">
    <location>
        <begin position="40"/>
        <end position="58"/>
    </location>
</feature>
<feature type="transmembrane region" description="Helical" evidence="5">
    <location>
        <begin position="7"/>
        <end position="28"/>
    </location>
</feature>
<keyword evidence="4 5" id="KW-0472">Membrane</keyword>
<organism evidence="7 8">
    <name type="scientific">Candidatus Curtissbacteria bacterium RIFCSPLOWO2_02_FULL_40_13b</name>
    <dbReference type="NCBI Taxonomy" id="1797733"/>
    <lineage>
        <taxon>Bacteria</taxon>
        <taxon>Candidatus Curtissiibacteriota</taxon>
    </lineage>
</organism>
<feature type="transmembrane region" description="Helical" evidence="5">
    <location>
        <begin position="237"/>
        <end position="256"/>
    </location>
</feature>
<comment type="subcellular location">
    <subcellularLocation>
        <location evidence="1">Membrane</location>
        <topology evidence="1">Multi-pass membrane protein</topology>
    </subcellularLocation>
</comment>
<gene>
    <name evidence="7" type="ORF">A3I53_01055</name>
</gene>
<dbReference type="PANTHER" id="PTHR37422">
    <property type="entry name" value="TEICHURONIC ACID BIOSYNTHESIS PROTEIN TUAE"/>
    <property type="match status" value="1"/>
</dbReference>
<dbReference type="EMBL" id="MFBW01000009">
    <property type="protein sequence ID" value="OGE08952.1"/>
    <property type="molecule type" value="Genomic_DNA"/>
</dbReference>
<feature type="transmembrane region" description="Helical" evidence="5">
    <location>
        <begin position="441"/>
        <end position="460"/>
    </location>
</feature>
<dbReference type="Pfam" id="PF04932">
    <property type="entry name" value="Wzy_C"/>
    <property type="match status" value="1"/>
</dbReference>
<reference evidence="7 8" key="1">
    <citation type="journal article" date="2016" name="Nat. Commun.">
        <title>Thousands of microbial genomes shed light on interconnected biogeochemical processes in an aquifer system.</title>
        <authorList>
            <person name="Anantharaman K."/>
            <person name="Brown C.T."/>
            <person name="Hug L.A."/>
            <person name="Sharon I."/>
            <person name="Castelle C.J."/>
            <person name="Probst A.J."/>
            <person name="Thomas B.C."/>
            <person name="Singh A."/>
            <person name="Wilkins M.J."/>
            <person name="Karaoz U."/>
            <person name="Brodie E.L."/>
            <person name="Williams K.H."/>
            <person name="Hubbard S.S."/>
            <person name="Banfield J.F."/>
        </authorList>
    </citation>
    <scope>NUCLEOTIDE SEQUENCE [LARGE SCALE GENOMIC DNA]</scope>
</reference>
<dbReference type="InterPro" id="IPR011990">
    <property type="entry name" value="TPR-like_helical_dom_sf"/>
</dbReference>
<feature type="transmembrane region" description="Helical" evidence="5">
    <location>
        <begin position="375"/>
        <end position="401"/>
    </location>
</feature>
<dbReference type="InterPro" id="IPR007016">
    <property type="entry name" value="O-antigen_ligase-rel_domated"/>
</dbReference>
<dbReference type="AlphaFoldDB" id="A0A1F5HXP3"/>
<proteinExistence type="predicted"/>
<evidence type="ECO:0000313" key="8">
    <source>
        <dbReference type="Proteomes" id="UP000178845"/>
    </source>
</evidence>
<evidence type="ECO:0000256" key="5">
    <source>
        <dbReference type="SAM" id="Phobius"/>
    </source>
</evidence>
<feature type="transmembrane region" description="Helical" evidence="5">
    <location>
        <begin position="472"/>
        <end position="494"/>
    </location>
</feature>
<dbReference type="Gene3D" id="1.25.40.10">
    <property type="entry name" value="Tetratricopeptide repeat domain"/>
    <property type="match status" value="1"/>
</dbReference>
<keyword evidence="2 5" id="KW-0812">Transmembrane</keyword>
<dbReference type="Proteomes" id="UP000178845">
    <property type="component" value="Unassembled WGS sequence"/>
</dbReference>
<name>A0A1F5HXP3_9BACT</name>
<evidence type="ECO:0000256" key="1">
    <source>
        <dbReference type="ARBA" id="ARBA00004141"/>
    </source>
</evidence>